<evidence type="ECO:0000256" key="2">
    <source>
        <dbReference type="ARBA" id="ARBA00022723"/>
    </source>
</evidence>
<dbReference type="PANTHER" id="PTHR37302:SF1">
    <property type="entry name" value="PROTEIN DINB"/>
    <property type="match status" value="1"/>
</dbReference>
<dbReference type="PANTHER" id="PTHR37302">
    <property type="entry name" value="SLR1116 PROTEIN"/>
    <property type="match status" value="1"/>
</dbReference>
<protein>
    <submittedName>
        <fullName evidence="3">DinB family protein</fullName>
    </submittedName>
</protein>
<sequence>MTNHIAEMLNYHTWANQTLLGHVKALPSTVLHQDCTNSYQTIAHAFSHIYAVDKMWYLVLTGTTMQEALAATMSLNLNALDTIEEYVGKYAELADQYKHWLNSHTDLEHTILLDNPYAGVRQTRLSEIMLQVVTHGNYHRGNITTMLRQLGLASTMTDYALFWYQQPVVEEAI</sequence>
<comment type="similarity">
    <text evidence="1">Belongs to the DinB family.</text>
</comment>
<dbReference type="EMBL" id="JACXZA010000003">
    <property type="protein sequence ID" value="MBD3919949.1"/>
    <property type="molecule type" value="Genomic_DNA"/>
</dbReference>
<dbReference type="Proteomes" id="UP000609346">
    <property type="component" value="Unassembled WGS sequence"/>
</dbReference>
<reference evidence="3 4" key="1">
    <citation type="submission" date="2020-09" db="EMBL/GenBank/DDBJ databases">
        <title>Paenibacillus sp. strain PR3 16S rRNA gene Genome sequencing and assembly.</title>
        <authorList>
            <person name="Kim J."/>
        </authorList>
    </citation>
    <scope>NUCLEOTIDE SEQUENCE [LARGE SCALE GENOMIC DNA]</scope>
    <source>
        <strain evidence="3 4">PR3</strain>
    </source>
</reference>
<accession>A0ABR8MZI7</accession>
<comment type="caution">
    <text evidence="3">The sequence shown here is derived from an EMBL/GenBank/DDBJ whole genome shotgun (WGS) entry which is preliminary data.</text>
</comment>
<evidence type="ECO:0000313" key="4">
    <source>
        <dbReference type="Proteomes" id="UP000609346"/>
    </source>
</evidence>
<dbReference type="InterPro" id="IPR007837">
    <property type="entry name" value="DinB"/>
</dbReference>
<evidence type="ECO:0000256" key="1">
    <source>
        <dbReference type="ARBA" id="ARBA00008635"/>
    </source>
</evidence>
<dbReference type="SUPFAM" id="SSF109854">
    <property type="entry name" value="DinB/YfiT-like putative metalloenzymes"/>
    <property type="match status" value="1"/>
</dbReference>
<dbReference type="Gene3D" id="1.20.120.450">
    <property type="entry name" value="dinb family like domain"/>
    <property type="match status" value="1"/>
</dbReference>
<proteinExistence type="inferred from homology"/>
<keyword evidence="4" id="KW-1185">Reference proteome</keyword>
<dbReference type="RefSeq" id="WP_191204217.1">
    <property type="nucleotide sequence ID" value="NZ_JACXZA010000003.1"/>
</dbReference>
<gene>
    <name evidence="3" type="ORF">H8B09_14390</name>
</gene>
<keyword evidence="2" id="KW-0479">Metal-binding</keyword>
<organism evidence="3 4">
    <name type="scientific">Paenibacillus terricola</name>
    <dbReference type="NCBI Taxonomy" id="2763503"/>
    <lineage>
        <taxon>Bacteria</taxon>
        <taxon>Bacillati</taxon>
        <taxon>Bacillota</taxon>
        <taxon>Bacilli</taxon>
        <taxon>Bacillales</taxon>
        <taxon>Paenibacillaceae</taxon>
        <taxon>Paenibacillus</taxon>
    </lineage>
</organism>
<name>A0ABR8MZI7_9BACL</name>
<dbReference type="InterPro" id="IPR034660">
    <property type="entry name" value="DinB/YfiT-like"/>
</dbReference>
<dbReference type="Pfam" id="PF05163">
    <property type="entry name" value="DinB"/>
    <property type="match status" value="1"/>
</dbReference>
<evidence type="ECO:0000313" key="3">
    <source>
        <dbReference type="EMBL" id="MBD3919949.1"/>
    </source>
</evidence>